<dbReference type="SUPFAM" id="SSF52141">
    <property type="entry name" value="Uracil-DNA glycosylase-like"/>
    <property type="match status" value="1"/>
</dbReference>
<proteinExistence type="predicted"/>
<gene>
    <name evidence="1" type="ORF">B1P95_17035</name>
</gene>
<dbReference type="Proteomes" id="UP000191171">
    <property type="component" value="Unassembled WGS sequence"/>
</dbReference>
<feature type="non-terminal residue" evidence="1">
    <location>
        <position position="48"/>
    </location>
</feature>
<dbReference type="InterPro" id="IPR036895">
    <property type="entry name" value="Uracil-DNA_glycosylase-like_sf"/>
</dbReference>
<organism evidence="1 2">
    <name type="scientific">Enterococcus faecium</name>
    <name type="common">Streptococcus faecium</name>
    <dbReference type="NCBI Taxonomy" id="1352"/>
    <lineage>
        <taxon>Bacteria</taxon>
        <taxon>Bacillati</taxon>
        <taxon>Bacillota</taxon>
        <taxon>Bacilli</taxon>
        <taxon>Lactobacillales</taxon>
        <taxon>Enterococcaceae</taxon>
        <taxon>Enterococcus</taxon>
    </lineage>
</organism>
<evidence type="ECO:0000313" key="2">
    <source>
        <dbReference type="Proteomes" id="UP000191171"/>
    </source>
</evidence>
<dbReference type="EMBL" id="MVGJ01000380">
    <property type="protein sequence ID" value="OOL78437.1"/>
    <property type="molecule type" value="Genomic_DNA"/>
</dbReference>
<comment type="caution">
    <text evidence="1">The sequence shown here is derived from an EMBL/GenBank/DDBJ whole genome shotgun (WGS) entry which is preliminary data.</text>
</comment>
<sequence length="48" mass="5250">MEYPKELIQEASLRMNGRPVEGFIAGQGPLHPKLMLVGEAPGKTEIDT</sequence>
<protein>
    <submittedName>
        <fullName evidence="1">Uracil-DNA glycosylase</fullName>
    </submittedName>
</protein>
<evidence type="ECO:0000313" key="1">
    <source>
        <dbReference type="EMBL" id="OOL78437.1"/>
    </source>
</evidence>
<reference evidence="1 2" key="1">
    <citation type="submission" date="2017-02" db="EMBL/GenBank/DDBJ databases">
        <title>Clonality and virulence of isolates of VRE in Hematopoietic Stem Cell Transplanted (HSCT) patients.</title>
        <authorList>
            <person name="Marchi A.P."/>
            <person name="Martins R.C."/>
            <person name="Marie S.K."/>
            <person name="Levin A.S."/>
            <person name="Costa S.F."/>
        </authorList>
    </citation>
    <scope>NUCLEOTIDE SEQUENCE [LARGE SCALE GENOMIC DNA]</scope>
    <source>
        <strain evidence="1 2">LIM1759</strain>
    </source>
</reference>
<dbReference type="AlphaFoldDB" id="A0A1S8KF91"/>
<accession>A0A1S8KF91</accession>
<name>A0A1S8KF91_ENTFC</name>